<organism evidence="2 3">
    <name type="scientific">Candidatus Roizmanbacteria bacterium CG_4_10_14_0_8_um_filter_39_9</name>
    <dbReference type="NCBI Taxonomy" id="1974829"/>
    <lineage>
        <taxon>Bacteria</taxon>
        <taxon>Candidatus Roizmaniibacteriota</taxon>
    </lineage>
</organism>
<feature type="domain" description="Glycosyltransferase 2-like" evidence="1">
    <location>
        <begin position="9"/>
        <end position="125"/>
    </location>
</feature>
<evidence type="ECO:0000259" key="1">
    <source>
        <dbReference type="Pfam" id="PF00535"/>
    </source>
</evidence>
<reference evidence="3" key="1">
    <citation type="submission" date="2017-09" db="EMBL/GenBank/DDBJ databases">
        <title>Depth-based differentiation of microbial function through sediment-hosted aquifers and enrichment of novel symbionts in the deep terrestrial subsurface.</title>
        <authorList>
            <person name="Probst A.J."/>
            <person name="Ladd B."/>
            <person name="Jarett J.K."/>
            <person name="Geller-Mcgrath D.E."/>
            <person name="Sieber C.M.K."/>
            <person name="Emerson J.B."/>
            <person name="Anantharaman K."/>
            <person name="Thomas B.C."/>
            <person name="Malmstrom R."/>
            <person name="Stieglmeier M."/>
            <person name="Klingl A."/>
            <person name="Woyke T."/>
            <person name="Ryan C.M."/>
            <person name="Banfield J.F."/>
        </authorList>
    </citation>
    <scope>NUCLEOTIDE SEQUENCE [LARGE SCALE GENOMIC DNA]</scope>
</reference>
<protein>
    <recommendedName>
        <fullName evidence="1">Glycosyltransferase 2-like domain-containing protein</fullName>
    </recommendedName>
</protein>
<dbReference type="Gene3D" id="3.90.550.10">
    <property type="entry name" value="Spore Coat Polysaccharide Biosynthesis Protein SpsA, Chain A"/>
    <property type="match status" value="1"/>
</dbReference>
<comment type="caution">
    <text evidence="2">The sequence shown here is derived from an EMBL/GenBank/DDBJ whole genome shotgun (WGS) entry which is preliminary data.</text>
</comment>
<dbReference type="PANTHER" id="PTHR43179:SF7">
    <property type="entry name" value="RHAMNOSYLTRANSFERASE WBBL"/>
    <property type="match status" value="1"/>
</dbReference>
<gene>
    <name evidence="2" type="ORF">COY90_03290</name>
</gene>
<dbReference type="PANTHER" id="PTHR43179">
    <property type="entry name" value="RHAMNOSYLTRANSFERASE WBBL"/>
    <property type="match status" value="1"/>
</dbReference>
<proteinExistence type="predicted"/>
<dbReference type="InterPro" id="IPR001173">
    <property type="entry name" value="Glyco_trans_2-like"/>
</dbReference>
<sequence length="302" mass="34159">MASKKIDLSVIIISYNTKQITRDCLESVYKSLNDPGSPTFEVIVVDNVSKDGSVEMFLGYEKKYDNFTLLANNENVGFARANNQANKIAKGTHILLLNSDTVILKDAISSMFNYYTKHPEIHFLGPKLFNVDMTPQASAAAFYSPAVVFAALFLRGDYWGLTRNSPDSTMQVDWVSGACILCKKEYYDAIGGFDEGIFMYMDEVDMLFRAKKKGLITFFYHKAHVIHLGSASSKSSVKRTAPILQVYKGFRYFYEKHYSPFDLILLKIMLQLKAGIALIIGYLTNNSYLKSTYEEALKLARY</sequence>
<evidence type="ECO:0000313" key="2">
    <source>
        <dbReference type="EMBL" id="PIY68931.1"/>
    </source>
</evidence>
<dbReference type="Pfam" id="PF00535">
    <property type="entry name" value="Glycos_transf_2"/>
    <property type="match status" value="1"/>
</dbReference>
<name>A0A2M7QCI6_9BACT</name>
<dbReference type="Proteomes" id="UP000230108">
    <property type="component" value="Unassembled WGS sequence"/>
</dbReference>
<dbReference type="AlphaFoldDB" id="A0A2M7QCI6"/>
<accession>A0A2M7QCI6</accession>
<dbReference type="InterPro" id="IPR029044">
    <property type="entry name" value="Nucleotide-diphossugar_trans"/>
</dbReference>
<evidence type="ECO:0000313" key="3">
    <source>
        <dbReference type="Proteomes" id="UP000230108"/>
    </source>
</evidence>
<dbReference type="EMBL" id="PFLF01000069">
    <property type="protein sequence ID" value="PIY68931.1"/>
    <property type="molecule type" value="Genomic_DNA"/>
</dbReference>
<dbReference type="CDD" id="cd04186">
    <property type="entry name" value="GT_2_like_c"/>
    <property type="match status" value="1"/>
</dbReference>
<dbReference type="SUPFAM" id="SSF53448">
    <property type="entry name" value="Nucleotide-diphospho-sugar transferases"/>
    <property type="match status" value="1"/>
</dbReference>